<accession>A0A1H0X0N4</accession>
<sequence>MRKIFLLCVLMVLTACTSAEKEMDIIQQIERDLETIVNSNALNKISSNPNDYIEAHLNEFENIVSQKEIAINHFLSKFEKSDENGLEEYIMAAASVEILGEENPVKEWSTGKEWYEKYISLKE</sequence>
<gene>
    <name evidence="2" type="ORF">SAMN05216565_12115</name>
</gene>
<keyword evidence="1" id="KW-0732">Signal</keyword>
<keyword evidence="3" id="KW-1185">Reference proteome</keyword>
<proteinExistence type="predicted"/>
<name>A0A1H0X0N4_9BACI</name>
<dbReference type="Proteomes" id="UP000199159">
    <property type="component" value="Unassembled WGS sequence"/>
</dbReference>
<protein>
    <submittedName>
        <fullName evidence="2">Uncharacterized protein</fullName>
    </submittedName>
</protein>
<evidence type="ECO:0000313" key="2">
    <source>
        <dbReference type="EMBL" id="SDP96295.1"/>
    </source>
</evidence>
<dbReference type="OrthoDB" id="2627679at2"/>
<evidence type="ECO:0000256" key="1">
    <source>
        <dbReference type="SAM" id="SignalP"/>
    </source>
</evidence>
<feature type="chain" id="PRO_5011627239" evidence="1">
    <location>
        <begin position="22"/>
        <end position="123"/>
    </location>
</feature>
<dbReference type="STRING" id="930152.SAMN05216565_12115"/>
<dbReference type="AlphaFoldDB" id="A0A1H0X0N4"/>
<organism evidence="2 3">
    <name type="scientific">Litchfieldia salsa</name>
    <dbReference type="NCBI Taxonomy" id="930152"/>
    <lineage>
        <taxon>Bacteria</taxon>
        <taxon>Bacillati</taxon>
        <taxon>Bacillota</taxon>
        <taxon>Bacilli</taxon>
        <taxon>Bacillales</taxon>
        <taxon>Bacillaceae</taxon>
        <taxon>Litchfieldia</taxon>
    </lineage>
</organism>
<dbReference type="PROSITE" id="PS51257">
    <property type="entry name" value="PROKAR_LIPOPROTEIN"/>
    <property type="match status" value="1"/>
</dbReference>
<reference evidence="3" key="1">
    <citation type="submission" date="2016-10" db="EMBL/GenBank/DDBJ databases">
        <authorList>
            <person name="Varghese N."/>
            <person name="Submissions S."/>
        </authorList>
    </citation>
    <scope>NUCLEOTIDE SEQUENCE [LARGE SCALE GENOMIC DNA]</scope>
    <source>
        <strain evidence="3">IBRC-M10078</strain>
    </source>
</reference>
<feature type="signal peptide" evidence="1">
    <location>
        <begin position="1"/>
        <end position="21"/>
    </location>
</feature>
<dbReference type="EMBL" id="FNJU01000021">
    <property type="protein sequence ID" value="SDP96295.1"/>
    <property type="molecule type" value="Genomic_DNA"/>
</dbReference>
<dbReference type="RefSeq" id="WP_090859625.1">
    <property type="nucleotide sequence ID" value="NZ_FNJU01000021.1"/>
</dbReference>
<evidence type="ECO:0000313" key="3">
    <source>
        <dbReference type="Proteomes" id="UP000199159"/>
    </source>
</evidence>